<protein>
    <submittedName>
        <fullName evidence="2">Uncharacterized protein</fullName>
    </submittedName>
</protein>
<proteinExistence type="predicted"/>
<feature type="region of interest" description="Disordered" evidence="1">
    <location>
        <begin position="369"/>
        <end position="392"/>
    </location>
</feature>
<evidence type="ECO:0000313" key="2">
    <source>
        <dbReference type="EMBL" id="KAL3318482.1"/>
    </source>
</evidence>
<dbReference type="Proteomes" id="UP001626550">
    <property type="component" value="Unassembled WGS sequence"/>
</dbReference>
<organism evidence="2 3">
    <name type="scientific">Cichlidogyrus casuarinus</name>
    <dbReference type="NCBI Taxonomy" id="1844966"/>
    <lineage>
        <taxon>Eukaryota</taxon>
        <taxon>Metazoa</taxon>
        <taxon>Spiralia</taxon>
        <taxon>Lophotrochozoa</taxon>
        <taxon>Platyhelminthes</taxon>
        <taxon>Monogenea</taxon>
        <taxon>Monopisthocotylea</taxon>
        <taxon>Dactylogyridea</taxon>
        <taxon>Ancyrocephalidae</taxon>
        <taxon>Cichlidogyrus</taxon>
    </lineage>
</organism>
<accession>A0ABD2QG20</accession>
<reference evidence="2 3" key="1">
    <citation type="submission" date="2024-11" db="EMBL/GenBank/DDBJ databases">
        <title>Adaptive evolution of stress response genes in parasites aligns with host niche diversity.</title>
        <authorList>
            <person name="Hahn C."/>
            <person name="Resl P."/>
        </authorList>
    </citation>
    <scope>NUCLEOTIDE SEQUENCE [LARGE SCALE GENOMIC DNA]</scope>
    <source>
        <strain evidence="2">EGGRZ-B1_66</strain>
        <tissue evidence="2">Body</tissue>
    </source>
</reference>
<feature type="compositionally biased region" description="Basic and acidic residues" evidence="1">
    <location>
        <begin position="371"/>
        <end position="382"/>
    </location>
</feature>
<name>A0ABD2QG20_9PLAT</name>
<dbReference type="AlphaFoldDB" id="A0ABD2QG20"/>
<gene>
    <name evidence="2" type="ORF">Ciccas_002858</name>
</gene>
<evidence type="ECO:0000256" key="1">
    <source>
        <dbReference type="SAM" id="MobiDB-lite"/>
    </source>
</evidence>
<dbReference type="EMBL" id="JBJKFK010000239">
    <property type="protein sequence ID" value="KAL3318482.1"/>
    <property type="molecule type" value="Genomic_DNA"/>
</dbReference>
<sequence length="436" mass="49244">MTNQEPLNMDNLELLLSISKRFFKALFGLHAKPLSSIISPQLVTIIRISNGILQSPGAKEKLSEKNRCKGFTEEPLVSLFNPYIRRWHLDFRSSMKQLLSEQYLVSEGVWDDFCERLVASPSHQKYIFASCRLVEMRKLLQLYEKNLVTPQNYLQPTLTSDLIKSLPLLQDGYVTVTPNYSDLDQSFMNIFGLLLSVETAAQEPCKSSCTCCIVYQKNLRFCLKTMDNGPLFLKKWTRSKEILSNLLLDCDQKISKSLLEFLNSDSMIMEFDNVIGSSTPRHSTSKDDLLLDFKTASQNFSVVEKMRLLQSVICDSLHASSACGKEFWQIQTKFLEKFNDALASAILKGKERSKALNREIHNALASSENSLKSKDLNRRDSTSRGPRSSLINIVKGGSSKQKSSTLLVGAVQRTGSIKVSSPLADKLRNRMATIRK</sequence>
<comment type="caution">
    <text evidence="2">The sequence shown here is derived from an EMBL/GenBank/DDBJ whole genome shotgun (WGS) entry which is preliminary data.</text>
</comment>
<keyword evidence="3" id="KW-1185">Reference proteome</keyword>
<evidence type="ECO:0000313" key="3">
    <source>
        <dbReference type="Proteomes" id="UP001626550"/>
    </source>
</evidence>